<reference evidence="2" key="1">
    <citation type="submission" date="2022-01" db="EMBL/GenBank/DDBJ databases">
        <title>PSI-footprinting approach for the identification of protein synthesis inhibitor producers.</title>
        <authorList>
            <person name="Handel F."/>
            <person name="Kulik A."/>
            <person name="Wex K.W."/>
            <person name="Berscheid A."/>
            <person name="Saur J.S."/>
            <person name="Winkler A."/>
            <person name="Wibberg D."/>
            <person name="Kalinowski J."/>
            <person name="Broetz-Oesterhelt H."/>
            <person name="Mast Y."/>
        </authorList>
    </citation>
    <scope>NUCLEOTIDE SEQUENCE</scope>
    <source>
        <strain evidence="2">KNN 49.3e</strain>
    </source>
</reference>
<keyword evidence="1" id="KW-0472">Membrane</keyword>
<feature type="transmembrane region" description="Helical" evidence="1">
    <location>
        <begin position="192"/>
        <end position="216"/>
    </location>
</feature>
<organism evidence="2 3">
    <name type="scientific">Amycolatopsis thermalba</name>
    <dbReference type="NCBI Taxonomy" id="944492"/>
    <lineage>
        <taxon>Bacteria</taxon>
        <taxon>Bacillati</taxon>
        <taxon>Actinomycetota</taxon>
        <taxon>Actinomycetes</taxon>
        <taxon>Pseudonocardiales</taxon>
        <taxon>Pseudonocardiaceae</taxon>
        <taxon>Amycolatopsis</taxon>
    </lineage>
</organism>
<sequence>MGTSPDFDRGAAITRSLLGYGVLAGPFYVVLGLVQALLRPGFDLTRHDLSLLVNGPWGWVQIGNLVLTGLMVIAAATGVGRALRGRPAGRWGARLIGGYGLGLIGAGVFVADPMHGFPAGTPDGPPAEATVHGLLHLVTAGLGFLSLVLAMVVLGTHFRRAGRTGWAWGSWVVGVAFLAGFGGLASGSSSPAVVLAFWVVLLLAWGWLAAVSVHLYRATPHPDGPRRAAVSQEA</sequence>
<proteinExistence type="predicted"/>
<protein>
    <submittedName>
        <fullName evidence="2">DUF998 domain-containing protein</fullName>
    </submittedName>
</protein>
<gene>
    <name evidence="2" type="ORF">L1857_13830</name>
</gene>
<evidence type="ECO:0000313" key="2">
    <source>
        <dbReference type="EMBL" id="UQS23831.1"/>
    </source>
</evidence>
<accession>A0ABY4NUY7</accession>
<feature type="transmembrane region" description="Helical" evidence="1">
    <location>
        <begin position="17"/>
        <end position="38"/>
    </location>
</feature>
<evidence type="ECO:0000256" key="1">
    <source>
        <dbReference type="SAM" id="Phobius"/>
    </source>
</evidence>
<dbReference type="RefSeq" id="WP_116109604.1">
    <property type="nucleotide sequence ID" value="NZ_CP091196.1"/>
</dbReference>
<keyword evidence="3" id="KW-1185">Reference proteome</keyword>
<name>A0ABY4NUY7_9PSEU</name>
<keyword evidence="1" id="KW-0812">Transmembrane</keyword>
<dbReference type="Pfam" id="PF06197">
    <property type="entry name" value="DUF998"/>
    <property type="match status" value="1"/>
</dbReference>
<evidence type="ECO:0000313" key="3">
    <source>
        <dbReference type="Proteomes" id="UP000830158"/>
    </source>
</evidence>
<keyword evidence="1" id="KW-1133">Transmembrane helix</keyword>
<feature type="transmembrane region" description="Helical" evidence="1">
    <location>
        <begin position="166"/>
        <end position="186"/>
    </location>
</feature>
<dbReference type="InterPro" id="IPR009339">
    <property type="entry name" value="DUF998"/>
</dbReference>
<feature type="transmembrane region" description="Helical" evidence="1">
    <location>
        <begin position="131"/>
        <end position="154"/>
    </location>
</feature>
<dbReference type="Proteomes" id="UP000830158">
    <property type="component" value="Chromosome"/>
</dbReference>
<dbReference type="EMBL" id="CP091196">
    <property type="protein sequence ID" value="UQS23831.1"/>
    <property type="molecule type" value="Genomic_DNA"/>
</dbReference>
<feature type="transmembrane region" description="Helical" evidence="1">
    <location>
        <begin position="91"/>
        <end position="111"/>
    </location>
</feature>
<feature type="transmembrane region" description="Helical" evidence="1">
    <location>
        <begin position="58"/>
        <end position="79"/>
    </location>
</feature>